<organism evidence="2 3">
    <name type="scientific">Imshaugia aleurites</name>
    <dbReference type="NCBI Taxonomy" id="172621"/>
    <lineage>
        <taxon>Eukaryota</taxon>
        <taxon>Fungi</taxon>
        <taxon>Dikarya</taxon>
        <taxon>Ascomycota</taxon>
        <taxon>Pezizomycotina</taxon>
        <taxon>Lecanoromycetes</taxon>
        <taxon>OSLEUM clade</taxon>
        <taxon>Lecanoromycetidae</taxon>
        <taxon>Lecanorales</taxon>
        <taxon>Lecanorineae</taxon>
        <taxon>Parmeliaceae</taxon>
        <taxon>Imshaugia</taxon>
    </lineage>
</organism>
<dbReference type="FunFam" id="3.10.129.10:FF:000103">
    <property type="entry name" value="WGS project CABT00000000 data, contig 2.1"/>
    <property type="match status" value="1"/>
</dbReference>
<name>A0A8H3F0Z1_9LECA</name>
<dbReference type="GO" id="GO:0005739">
    <property type="term" value="C:mitochondrion"/>
    <property type="evidence" value="ECO:0007669"/>
    <property type="project" value="TreeGrafter"/>
</dbReference>
<evidence type="ECO:0000256" key="1">
    <source>
        <dbReference type="SAM" id="MobiDB-lite"/>
    </source>
</evidence>
<dbReference type="PANTHER" id="PTHR28152:SF2">
    <property type="entry name" value="N-TERMINAL OF MAOC-LIKE DEHYDRATASE DOMAIN-CONTAINING PROTEIN"/>
    <property type="match status" value="1"/>
</dbReference>
<dbReference type="Proteomes" id="UP000664534">
    <property type="component" value="Unassembled WGS sequence"/>
</dbReference>
<dbReference type="InterPro" id="IPR029069">
    <property type="entry name" value="HotDog_dom_sf"/>
</dbReference>
<dbReference type="PANTHER" id="PTHR28152">
    <property type="entry name" value="HYDROXYACYL-THIOESTER DEHYDRATASE TYPE 2, MITOCHONDRIAL"/>
    <property type="match status" value="1"/>
</dbReference>
<dbReference type="AlphaFoldDB" id="A0A8H3F0Z1"/>
<dbReference type="OrthoDB" id="3257538at2759"/>
<keyword evidence="3" id="KW-1185">Reference proteome</keyword>
<proteinExistence type="predicted"/>
<dbReference type="SUPFAM" id="SSF54637">
    <property type="entry name" value="Thioesterase/thiol ester dehydrase-isomerase"/>
    <property type="match status" value="1"/>
</dbReference>
<dbReference type="InterPro" id="IPR052741">
    <property type="entry name" value="Mitochondrial_HTD2"/>
</dbReference>
<dbReference type="Gene3D" id="3.10.129.10">
    <property type="entry name" value="Hotdog Thioesterase"/>
    <property type="match status" value="1"/>
</dbReference>
<feature type="region of interest" description="Disordered" evidence="1">
    <location>
        <begin position="187"/>
        <end position="206"/>
    </location>
</feature>
<dbReference type="GO" id="GO:0019171">
    <property type="term" value="F:(3R)-hydroxyacyl-[acyl-carrier-protein] dehydratase activity"/>
    <property type="evidence" value="ECO:0007669"/>
    <property type="project" value="TreeGrafter"/>
</dbReference>
<protein>
    <recommendedName>
        <fullName evidence="4">Mesaconyl-C4 CoA hydratase</fullName>
    </recommendedName>
</protein>
<gene>
    <name evidence="2" type="ORF">IMSHALPRED_002636</name>
</gene>
<comment type="caution">
    <text evidence="2">The sequence shown here is derived from an EMBL/GenBank/DDBJ whole genome shotgun (WGS) entry which is preliminary data.</text>
</comment>
<dbReference type="EMBL" id="CAJPDT010000015">
    <property type="protein sequence ID" value="CAF9915543.1"/>
    <property type="molecule type" value="Genomic_DNA"/>
</dbReference>
<evidence type="ECO:0008006" key="4">
    <source>
        <dbReference type="Google" id="ProtNLM"/>
    </source>
</evidence>
<sequence length="329" mass="37072">MLPRSFRRLASTAISAGTKQLVDDFLQTARNAPPNVRKQYLDANQLQRLSLTLNRPRLYQRAEILEDNVPLNGTPLPPGYHLAYFTPASLPGHLGRDGTDISYSPAESFTRRMWAGGRLNWEKGNALCIGDEAIETTKLVSAELKVTRAGEEMVVVGVEKTFENAKGLALVDRRDWVFRKQLLEPPPSQDYSVSTGRDDARLPLPNTSQRSRDFLQSAVSLFRFSALTFNAHMIHYSRPWCREVEGHRDIVVHGPLNLINLLDFWRDEQMDDFMIPKSIGYRATAPFYAGENYRALLEKDADTTAIKLWGHDGKGDVKVGMLGDIVDQV</sequence>
<evidence type="ECO:0000313" key="2">
    <source>
        <dbReference type="EMBL" id="CAF9915543.1"/>
    </source>
</evidence>
<evidence type="ECO:0000313" key="3">
    <source>
        <dbReference type="Proteomes" id="UP000664534"/>
    </source>
</evidence>
<reference evidence="2" key="1">
    <citation type="submission" date="2021-03" db="EMBL/GenBank/DDBJ databases">
        <authorList>
            <person name="Tagirdzhanova G."/>
        </authorList>
    </citation>
    <scope>NUCLEOTIDE SEQUENCE</scope>
</reference>
<accession>A0A8H3F0Z1</accession>